<accession>A0A915JYU6</accession>
<keyword evidence="1" id="KW-1185">Reference proteome</keyword>
<reference evidence="2" key="1">
    <citation type="submission" date="2022-11" db="UniProtKB">
        <authorList>
            <consortium name="WormBaseParasite"/>
        </authorList>
    </citation>
    <scope>IDENTIFICATION</scope>
</reference>
<proteinExistence type="predicted"/>
<evidence type="ECO:0000313" key="1">
    <source>
        <dbReference type="Proteomes" id="UP000887565"/>
    </source>
</evidence>
<dbReference type="WBParaSite" id="nRc.2.0.1.t31651-RA">
    <property type="protein sequence ID" value="nRc.2.0.1.t31651-RA"/>
    <property type="gene ID" value="nRc.2.0.1.g31651"/>
</dbReference>
<evidence type="ECO:0000313" key="2">
    <source>
        <dbReference type="WBParaSite" id="nRc.2.0.1.t31651-RA"/>
    </source>
</evidence>
<dbReference type="Proteomes" id="UP000887565">
    <property type="component" value="Unplaced"/>
</dbReference>
<sequence>QSYGQLSDEIVTTSEGGKFTVDIPKFQSLNDEKLTGIMIYMNDWENSCSEDEQMTKFQIENDIDQNVGTHFLSIE</sequence>
<dbReference type="AlphaFoldDB" id="A0A915JYU6"/>
<name>A0A915JYU6_ROMCU</name>
<protein>
    <submittedName>
        <fullName evidence="2">Uncharacterized protein</fullName>
    </submittedName>
</protein>
<organism evidence="1 2">
    <name type="scientific">Romanomermis culicivorax</name>
    <name type="common">Nematode worm</name>
    <dbReference type="NCBI Taxonomy" id="13658"/>
    <lineage>
        <taxon>Eukaryota</taxon>
        <taxon>Metazoa</taxon>
        <taxon>Ecdysozoa</taxon>
        <taxon>Nematoda</taxon>
        <taxon>Enoplea</taxon>
        <taxon>Dorylaimia</taxon>
        <taxon>Mermithida</taxon>
        <taxon>Mermithoidea</taxon>
        <taxon>Mermithidae</taxon>
        <taxon>Romanomermis</taxon>
    </lineage>
</organism>